<gene>
    <name evidence="2" type="ORF">PLEOSDRAFT_1085481</name>
</gene>
<evidence type="ECO:0000313" key="3">
    <source>
        <dbReference type="Proteomes" id="UP000027073"/>
    </source>
</evidence>
<dbReference type="STRING" id="1137138.A0A067N848"/>
<sequence length="550" mass="62439">MRFALIVLAFAVVFVAASPSMDKKKKKTAPPVEAPVEETPAEVYRHRGRFYIHSVGMDGYPSGLGVRFMRSVPQEPKQYAQWVAERRNFLDDMRAGVHPDYEITLTPMVDVFAYEIDLDHHTFHYQGFLMFRLDNLPPESFLDDWEDIQDRDVFGNPMPSPALPEEHACRWRAILPPNPYDVEVYQAYKATGKYELLQEILDGYNTLSKTQDCRVRLYEVITSAFVYTKELYSALCSSELHCDDAIDAAPIPQFVEEAALKFLLTAFLPMHYDRHSTRGIDIDAQYEKRRAEYLWICHNLCAKAARSLDQEPVLQGAVGDLVRHIRGMGKQGMVYGVLCSLFHVVIVRVDMANDGTFQHTPALAFLPPRRAANHRSQETTPYPQGIDALMKLSFRLQDGIFHPVDTPRAADATHPPTYFDKLPFEIIQHIFTDIEDAGYTISADALTALASLNENVAIVVAPRVFLPSANGCTLSAVLATKDLRCWQLSVMFEWHARCCAFHPEERCGLRMWYQSWVHRVIPIFTVGGVGVLAVLTEHETLATFSARKDY</sequence>
<evidence type="ECO:0000256" key="1">
    <source>
        <dbReference type="SAM" id="SignalP"/>
    </source>
</evidence>
<dbReference type="OrthoDB" id="3229878at2759"/>
<name>A0A067N848_PLEO1</name>
<dbReference type="AlphaFoldDB" id="A0A067N848"/>
<keyword evidence="1" id="KW-0732">Signal</keyword>
<organism evidence="2 3">
    <name type="scientific">Pleurotus ostreatus (strain PC15)</name>
    <name type="common">Oyster mushroom</name>
    <dbReference type="NCBI Taxonomy" id="1137138"/>
    <lineage>
        <taxon>Eukaryota</taxon>
        <taxon>Fungi</taxon>
        <taxon>Dikarya</taxon>
        <taxon>Basidiomycota</taxon>
        <taxon>Agaricomycotina</taxon>
        <taxon>Agaricomycetes</taxon>
        <taxon>Agaricomycetidae</taxon>
        <taxon>Agaricales</taxon>
        <taxon>Pleurotineae</taxon>
        <taxon>Pleurotaceae</taxon>
        <taxon>Pleurotus</taxon>
    </lineage>
</organism>
<reference evidence="3" key="1">
    <citation type="journal article" date="2014" name="Proc. Natl. Acad. Sci. U.S.A.">
        <title>Extensive sampling of basidiomycete genomes demonstrates inadequacy of the white-rot/brown-rot paradigm for wood decay fungi.</title>
        <authorList>
            <person name="Riley R."/>
            <person name="Salamov A.A."/>
            <person name="Brown D.W."/>
            <person name="Nagy L.G."/>
            <person name="Floudas D."/>
            <person name="Held B.W."/>
            <person name="Levasseur A."/>
            <person name="Lombard V."/>
            <person name="Morin E."/>
            <person name="Otillar R."/>
            <person name="Lindquist E.A."/>
            <person name="Sun H."/>
            <person name="LaButti K.M."/>
            <person name="Schmutz J."/>
            <person name="Jabbour D."/>
            <person name="Luo H."/>
            <person name="Baker S.E."/>
            <person name="Pisabarro A.G."/>
            <person name="Walton J.D."/>
            <person name="Blanchette R.A."/>
            <person name="Henrissat B."/>
            <person name="Martin F."/>
            <person name="Cullen D."/>
            <person name="Hibbett D.S."/>
            <person name="Grigoriev I.V."/>
        </authorList>
    </citation>
    <scope>NUCLEOTIDE SEQUENCE [LARGE SCALE GENOMIC DNA]</scope>
    <source>
        <strain evidence="3">PC15</strain>
    </source>
</reference>
<feature type="signal peptide" evidence="1">
    <location>
        <begin position="1"/>
        <end position="17"/>
    </location>
</feature>
<feature type="chain" id="PRO_5001641912" description="F-box domain-containing protein" evidence="1">
    <location>
        <begin position="18"/>
        <end position="550"/>
    </location>
</feature>
<dbReference type="EMBL" id="KL198011">
    <property type="protein sequence ID" value="KDQ24203.1"/>
    <property type="molecule type" value="Genomic_DNA"/>
</dbReference>
<dbReference type="VEuPathDB" id="FungiDB:PLEOSDRAFT_1085481"/>
<accession>A0A067N848</accession>
<dbReference type="HOGENOM" id="CLU_034206_0_0_1"/>
<protein>
    <recommendedName>
        <fullName evidence="4">F-box domain-containing protein</fullName>
    </recommendedName>
</protein>
<evidence type="ECO:0000313" key="2">
    <source>
        <dbReference type="EMBL" id="KDQ24203.1"/>
    </source>
</evidence>
<dbReference type="InParanoid" id="A0A067N848"/>
<evidence type="ECO:0008006" key="4">
    <source>
        <dbReference type="Google" id="ProtNLM"/>
    </source>
</evidence>
<dbReference type="Proteomes" id="UP000027073">
    <property type="component" value="Unassembled WGS sequence"/>
</dbReference>
<proteinExistence type="predicted"/>